<reference evidence="1" key="1">
    <citation type="submission" date="2020-10" db="EMBL/GenBank/DDBJ databases">
        <authorList>
            <person name="Gilroy R."/>
        </authorList>
    </citation>
    <scope>NUCLEOTIDE SEQUENCE</scope>
    <source>
        <strain evidence="1">CHK195-15760</strain>
    </source>
</reference>
<proteinExistence type="predicted"/>
<protein>
    <submittedName>
        <fullName evidence="1">Uncharacterized protein</fullName>
    </submittedName>
</protein>
<dbReference type="Proteomes" id="UP000824093">
    <property type="component" value="Unassembled WGS sequence"/>
</dbReference>
<dbReference type="AlphaFoldDB" id="A0A9D1M1N6"/>
<evidence type="ECO:0000313" key="1">
    <source>
        <dbReference type="EMBL" id="HIU51896.1"/>
    </source>
</evidence>
<name>A0A9D1M1N6_9FIRM</name>
<dbReference type="EMBL" id="DVNH01000030">
    <property type="protein sequence ID" value="HIU51896.1"/>
    <property type="molecule type" value="Genomic_DNA"/>
</dbReference>
<gene>
    <name evidence="1" type="ORF">IAB70_04675</name>
</gene>
<sequence length="142" mass="17035">MSKEELIFSGSTVEELAEAFSELVSRNYLTELNFWRMAAIKEVDDSPYWENRIEEEQKEIKANTYTKTLSIMQYPDRNKQFFKRRGFLRRRHVISITRSSGFYDNLLPRRDVKHTVTANIEYLIDPESFCIKKKTYSEYVRL</sequence>
<reference evidence="1" key="2">
    <citation type="journal article" date="2021" name="PeerJ">
        <title>Extensive microbial diversity within the chicken gut microbiome revealed by metagenomics and culture.</title>
        <authorList>
            <person name="Gilroy R."/>
            <person name="Ravi A."/>
            <person name="Getino M."/>
            <person name="Pursley I."/>
            <person name="Horton D.L."/>
            <person name="Alikhan N.F."/>
            <person name="Baker D."/>
            <person name="Gharbi K."/>
            <person name="Hall N."/>
            <person name="Watson M."/>
            <person name="Adriaenssens E.M."/>
            <person name="Foster-Nyarko E."/>
            <person name="Jarju S."/>
            <person name="Secka A."/>
            <person name="Antonio M."/>
            <person name="Oren A."/>
            <person name="Chaudhuri R.R."/>
            <person name="La Ragione R."/>
            <person name="Hildebrand F."/>
            <person name="Pallen M.J."/>
        </authorList>
    </citation>
    <scope>NUCLEOTIDE SEQUENCE</scope>
    <source>
        <strain evidence="1">CHK195-15760</strain>
    </source>
</reference>
<accession>A0A9D1M1N6</accession>
<comment type="caution">
    <text evidence="1">The sequence shown here is derived from an EMBL/GenBank/DDBJ whole genome shotgun (WGS) entry which is preliminary data.</text>
</comment>
<organism evidence="1 2">
    <name type="scientific">Candidatus Merdicola faecigallinarum</name>
    <dbReference type="NCBI Taxonomy" id="2840862"/>
    <lineage>
        <taxon>Bacteria</taxon>
        <taxon>Bacillati</taxon>
        <taxon>Bacillota</taxon>
        <taxon>Clostridia</taxon>
        <taxon>Candidatus Merdicola</taxon>
    </lineage>
</organism>
<evidence type="ECO:0000313" key="2">
    <source>
        <dbReference type="Proteomes" id="UP000824093"/>
    </source>
</evidence>